<evidence type="ECO:0000259" key="2">
    <source>
        <dbReference type="Pfam" id="PF03724"/>
    </source>
</evidence>
<feature type="domain" description="DUF306" evidence="2">
    <location>
        <begin position="194"/>
        <end position="283"/>
    </location>
</feature>
<dbReference type="Pfam" id="PF03724">
    <property type="entry name" value="META"/>
    <property type="match status" value="1"/>
</dbReference>
<dbReference type="Gene3D" id="2.80.10.50">
    <property type="match status" value="1"/>
</dbReference>
<dbReference type="PANTHER" id="PTHR35535:SF1">
    <property type="entry name" value="HEAT SHOCK PROTEIN HSLJ"/>
    <property type="match status" value="1"/>
</dbReference>
<dbReference type="InterPro" id="IPR008999">
    <property type="entry name" value="Actin-crosslinking"/>
</dbReference>
<keyword evidence="1" id="KW-0732">Signal</keyword>
<evidence type="ECO:0000313" key="3">
    <source>
        <dbReference type="EMBL" id="MVA98134.1"/>
    </source>
</evidence>
<comment type="caution">
    <text evidence="3">The sequence shown here is derived from an EMBL/GenBank/DDBJ whole genome shotgun (WGS) entry which is preliminary data.</text>
</comment>
<keyword evidence="4" id="KW-1185">Reference proteome</keyword>
<dbReference type="Proteomes" id="UP000463224">
    <property type="component" value="Unassembled WGS sequence"/>
</dbReference>
<feature type="chain" id="PRO_5032735781" evidence="1">
    <location>
        <begin position="26"/>
        <end position="286"/>
    </location>
</feature>
<name>A0A844QHP3_9HYPH</name>
<feature type="signal peptide" evidence="1">
    <location>
        <begin position="1"/>
        <end position="25"/>
    </location>
</feature>
<dbReference type="CDD" id="cd00257">
    <property type="entry name" value="beta-trefoil_FSCN-like"/>
    <property type="match status" value="1"/>
</dbReference>
<dbReference type="Gene3D" id="2.40.128.270">
    <property type="match status" value="1"/>
</dbReference>
<reference evidence="3 4" key="1">
    <citation type="submission" date="2019-12" db="EMBL/GenBank/DDBJ databases">
        <title>Nitratireductor arenosus sp. nov., Isolated from sea sand, Jeju island, South Korea.</title>
        <authorList>
            <person name="Kim W."/>
        </authorList>
    </citation>
    <scope>NUCLEOTIDE SEQUENCE [LARGE SCALE GENOMIC DNA]</scope>
    <source>
        <strain evidence="3 4">CAU 1489</strain>
    </source>
</reference>
<proteinExistence type="predicted"/>
<evidence type="ECO:0000256" key="1">
    <source>
        <dbReference type="SAM" id="SignalP"/>
    </source>
</evidence>
<dbReference type="InterPro" id="IPR053147">
    <property type="entry name" value="Hsp_HslJ-like"/>
</dbReference>
<dbReference type="InterPro" id="IPR038670">
    <property type="entry name" value="HslJ-like_sf"/>
</dbReference>
<dbReference type="SUPFAM" id="SSF50405">
    <property type="entry name" value="Actin-crosslinking proteins"/>
    <property type="match status" value="1"/>
</dbReference>
<dbReference type="AlphaFoldDB" id="A0A844QHP3"/>
<dbReference type="RefSeq" id="WP_156713106.1">
    <property type="nucleotide sequence ID" value="NZ_WPHG01000003.1"/>
</dbReference>
<dbReference type="InterPro" id="IPR005184">
    <property type="entry name" value="DUF306_Meta_HslJ"/>
</dbReference>
<sequence>MLTKLTGLVAIAAAFLAFGGQAASAEEVLLRSKQSGKYVTVANGLLAASANSASRALRLDMQRLDGRTVAFRVVADNSYIRAGVGGGTFLATGSPHARGWERFHLLALGGSAHALKSVQNGKLVRAGVGPGWRLAAVSTGKPRGWEIFDIVPARAVEPQGEQARAGVSEAVRGAWRIEQVATAQTGHLVRLDPALSQATRVDIGAGGALRARAGCNTITATIVQHGGAWRSSAPMQTKMMCPDRAAMNVERSFTQALGAASRVTLRGSRMTLKNPAGETVLVLRRL</sequence>
<dbReference type="PANTHER" id="PTHR35535">
    <property type="entry name" value="HEAT SHOCK PROTEIN HSLJ"/>
    <property type="match status" value="1"/>
</dbReference>
<organism evidence="3 4">
    <name type="scientific">Nitratireductor arenosus</name>
    <dbReference type="NCBI Taxonomy" id="2682096"/>
    <lineage>
        <taxon>Bacteria</taxon>
        <taxon>Pseudomonadati</taxon>
        <taxon>Pseudomonadota</taxon>
        <taxon>Alphaproteobacteria</taxon>
        <taxon>Hyphomicrobiales</taxon>
        <taxon>Phyllobacteriaceae</taxon>
        <taxon>Nitratireductor</taxon>
    </lineage>
</organism>
<accession>A0A844QHP3</accession>
<dbReference type="EMBL" id="WPHG01000003">
    <property type="protein sequence ID" value="MVA98134.1"/>
    <property type="molecule type" value="Genomic_DNA"/>
</dbReference>
<gene>
    <name evidence="3" type="ORF">GN330_12865</name>
</gene>
<protein>
    <submittedName>
        <fullName evidence="3">META domain-containing protein</fullName>
    </submittedName>
</protein>
<evidence type="ECO:0000313" key="4">
    <source>
        <dbReference type="Proteomes" id="UP000463224"/>
    </source>
</evidence>